<dbReference type="PROSITE" id="PS50883">
    <property type="entry name" value="EAL"/>
    <property type="match status" value="1"/>
</dbReference>
<evidence type="ECO:0000259" key="1">
    <source>
        <dbReference type="PROSITE" id="PS50883"/>
    </source>
</evidence>
<keyword evidence="3" id="KW-1185">Reference proteome</keyword>
<dbReference type="InterPro" id="IPR029016">
    <property type="entry name" value="GAF-like_dom_sf"/>
</dbReference>
<dbReference type="Gene3D" id="3.30.450.40">
    <property type="match status" value="1"/>
</dbReference>
<gene>
    <name evidence="2" type="ORF">LTT95_00380</name>
</gene>
<dbReference type="InterPro" id="IPR003018">
    <property type="entry name" value="GAF"/>
</dbReference>
<dbReference type="RefSeq" id="WP_232133945.1">
    <property type="nucleotide sequence ID" value="NZ_CP089507.1"/>
</dbReference>
<accession>A0ABS8U6J7</accession>
<dbReference type="InterPro" id="IPR001633">
    <property type="entry name" value="EAL_dom"/>
</dbReference>
<dbReference type="Proteomes" id="UP001430360">
    <property type="component" value="Unassembled WGS sequence"/>
</dbReference>
<reference evidence="2" key="1">
    <citation type="submission" date="2021-12" db="EMBL/GenBank/DDBJ databases">
        <authorList>
            <person name="Ulrich A."/>
        </authorList>
    </citation>
    <scope>NUCLEOTIDE SEQUENCE</scope>
    <source>
        <strain evidence="2">A1P009</strain>
    </source>
</reference>
<dbReference type="SMART" id="SM00065">
    <property type="entry name" value="GAF"/>
    <property type="match status" value="1"/>
</dbReference>
<dbReference type="Pfam" id="PF01590">
    <property type="entry name" value="GAF"/>
    <property type="match status" value="1"/>
</dbReference>
<name>A0ABS8U6J7_9GAMM</name>
<dbReference type="InterPro" id="IPR000160">
    <property type="entry name" value="GGDEF_dom"/>
</dbReference>
<dbReference type="SUPFAM" id="SSF55781">
    <property type="entry name" value="GAF domain-like"/>
    <property type="match status" value="1"/>
</dbReference>
<evidence type="ECO:0000313" key="2">
    <source>
        <dbReference type="EMBL" id="MCD9095397.1"/>
    </source>
</evidence>
<dbReference type="InterPro" id="IPR035919">
    <property type="entry name" value="EAL_sf"/>
</dbReference>
<dbReference type="InterPro" id="IPR050706">
    <property type="entry name" value="Cyclic-di-GMP_PDE-like"/>
</dbReference>
<dbReference type="SMART" id="SM00052">
    <property type="entry name" value="EAL"/>
    <property type="match status" value="1"/>
</dbReference>
<evidence type="ECO:0000313" key="3">
    <source>
        <dbReference type="Proteomes" id="UP001430360"/>
    </source>
</evidence>
<organism evidence="2 3">
    <name type="scientific">Luteimonas fraxinea</name>
    <dbReference type="NCBI Taxonomy" id="2901869"/>
    <lineage>
        <taxon>Bacteria</taxon>
        <taxon>Pseudomonadati</taxon>
        <taxon>Pseudomonadota</taxon>
        <taxon>Gammaproteobacteria</taxon>
        <taxon>Lysobacterales</taxon>
        <taxon>Lysobacteraceae</taxon>
        <taxon>Luteimonas</taxon>
    </lineage>
</organism>
<feature type="domain" description="EAL" evidence="1">
    <location>
        <begin position="333"/>
        <end position="586"/>
    </location>
</feature>
<dbReference type="PANTHER" id="PTHR33121">
    <property type="entry name" value="CYCLIC DI-GMP PHOSPHODIESTERASE PDEF"/>
    <property type="match status" value="1"/>
</dbReference>
<dbReference type="PANTHER" id="PTHR33121:SF19">
    <property type="entry name" value="CYCLIC DI-GMP PHOSPHODIESTERASE PA2567"/>
    <property type="match status" value="1"/>
</dbReference>
<dbReference type="SMART" id="SM00267">
    <property type="entry name" value="GGDEF"/>
    <property type="match status" value="1"/>
</dbReference>
<dbReference type="Gene3D" id="3.20.20.450">
    <property type="entry name" value="EAL domain"/>
    <property type="match status" value="1"/>
</dbReference>
<reference evidence="2" key="2">
    <citation type="journal article" date="2022" name="Syst. Appl. Microbiol.">
        <title>Physiological and genomic characterisation of Luteimonas fraxinea sp. nov., a bacterial species associated with trees tolerant to ash dieback.</title>
        <authorList>
            <person name="Ulrich K."/>
            <person name="Becker R."/>
            <person name="Behrendt U."/>
            <person name="Kube M."/>
            <person name="Schneck V."/>
            <person name="Ulrich A."/>
        </authorList>
    </citation>
    <scope>NUCLEOTIDE SEQUENCE</scope>
    <source>
        <strain evidence="2">A1P009</strain>
    </source>
</reference>
<dbReference type="CDD" id="cd01948">
    <property type="entry name" value="EAL"/>
    <property type="match status" value="1"/>
</dbReference>
<dbReference type="Gene3D" id="3.30.70.270">
    <property type="match status" value="1"/>
</dbReference>
<proteinExistence type="predicted"/>
<dbReference type="Pfam" id="PF00563">
    <property type="entry name" value="EAL"/>
    <property type="match status" value="1"/>
</dbReference>
<dbReference type="InterPro" id="IPR043128">
    <property type="entry name" value="Rev_trsase/Diguanyl_cyclase"/>
</dbReference>
<protein>
    <submittedName>
        <fullName evidence="2">GGDEF and EAL domain-containing protein</fullName>
    </submittedName>
</protein>
<dbReference type="EMBL" id="JAJQKU010000001">
    <property type="protein sequence ID" value="MCD9095397.1"/>
    <property type="molecule type" value="Genomic_DNA"/>
</dbReference>
<sequence length="588" mass="65603">MVKTLKHDADRLALIRSLDLLSLAGSPDLDRITELAAYAFRVPIALISIVEEAEQRFISAAGTLLERTELEASICAHAIEQQDVFEVEDLSLDERFRSNRLVTGSPKMRFYAGAPLMISSGHAIGTICLIDHVPRALTDDERDKLCSFARLVVGQISLLRSIGRRDPMTGLPNRQQLVGDLVDMQRTRADAGMHWFCIFDILDIQSANRVVQAVGLAPMESIIRQIGYRLSDLLPSSSPLYHVGVTRFAFVAEEQAEGELCALLAQLKAVAKQPVTTHGLVLQGMFFCGITTFDLSDTSDVLRRGVTAMHEAIEKRKTWCRYNLERDASLQRRYALATEVESAIENEEFFLMYQPRLCIETLRLRGAEALLRWQHPTLGAISPNEFIPVIESTMLMPTLTQWVLRRALQQMQEWDELGVVLDVSVNLSASDFNDGTLPGQVMATVEEFGVDPKRVELEVSESEWLRGRSGVVEQLETLRSHGFAVALDDFGSGYSNFSYLNEFPATIIKLDRSLITGMENDARRSTLVRTLLKLAAELGYKTVAEGVESAEQLGLLKKWHCVEAQGFFISKPLEPDRLLELVKASASS</sequence>
<dbReference type="SUPFAM" id="SSF55073">
    <property type="entry name" value="Nucleotide cyclase"/>
    <property type="match status" value="1"/>
</dbReference>
<dbReference type="InterPro" id="IPR029787">
    <property type="entry name" value="Nucleotide_cyclase"/>
</dbReference>
<comment type="caution">
    <text evidence="2">The sequence shown here is derived from an EMBL/GenBank/DDBJ whole genome shotgun (WGS) entry which is preliminary data.</text>
</comment>
<dbReference type="SUPFAM" id="SSF141868">
    <property type="entry name" value="EAL domain-like"/>
    <property type="match status" value="1"/>
</dbReference>
<dbReference type="Pfam" id="PF00990">
    <property type="entry name" value="GGDEF"/>
    <property type="match status" value="1"/>
</dbReference>